<comment type="caution">
    <text evidence="5">The sequence shown here is derived from an EMBL/GenBank/DDBJ whole genome shotgun (WGS) entry which is preliminary data.</text>
</comment>
<dbReference type="Gene3D" id="2.40.10.190">
    <property type="entry name" value="translation elongation factor selb, chain A, domain 4"/>
    <property type="match status" value="1"/>
</dbReference>
<proteinExistence type="inferred from homology"/>
<keyword evidence="2 5" id="KW-0689">Ribosomal protein</keyword>
<dbReference type="Pfam" id="PF01247">
    <property type="entry name" value="Ribosomal_L35Ae"/>
    <property type="match status" value="1"/>
</dbReference>
<dbReference type="GO" id="GO:0003735">
    <property type="term" value="F:structural constituent of ribosome"/>
    <property type="evidence" value="ECO:0007669"/>
    <property type="project" value="InterPro"/>
</dbReference>
<reference evidence="6" key="1">
    <citation type="submission" date="2015-09" db="EMBL/GenBank/DDBJ databases">
        <authorList>
            <person name="Fill T.P."/>
            <person name="Baretta J.F."/>
            <person name="de Almeida L.G."/>
            <person name="Rocha M."/>
            <person name="de Souza D.H."/>
            <person name="Malavazi I."/>
            <person name="Cerdeira L.T."/>
            <person name="Hong H."/>
            <person name="Samborskyy M."/>
            <person name="de Vasconcelos A.T."/>
            <person name="Leadlay P."/>
            <person name="Rodrigues-Filho E."/>
        </authorList>
    </citation>
    <scope>NUCLEOTIDE SEQUENCE [LARGE SCALE GENOMIC DNA]</scope>
    <source>
        <strain evidence="6">LaBioMMi 136</strain>
    </source>
</reference>
<protein>
    <submittedName>
        <fullName evidence="5">60S ribosomal protein L33-B</fullName>
    </submittedName>
</protein>
<keyword evidence="4" id="KW-0472">Membrane</keyword>
<name>A0A1S9R8A6_PENBI</name>
<dbReference type="AlphaFoldDB" id="A0A1S9R8A6"/>
<dbReference type="GO" id="GO:0005840">
    <property type="term" value="C:ribosome"/>
    <property type="evidence" value="ECO:0007669"/>
    <property type="project" value="UniProtKB-KW"/>
</dbReference>
<dbReference type="SUPFAM" id="SSF50447">
    <property type="entry name" value="Translation proteins"/>
    <property type="match status" value="1"/>
</dbReference>
<organism evidence="5 6">
    <name type="scientific">Penicillium brasilianum</name>
    <dbReference type="NCBI Taxonomy" id="104259"/>
    <lineage>
        <taxon>Eukaryota</taxon>
        <taxon>Fungi</taxon>
        <taxon>Dikarya</taxon>
        <taxon>Ascomycota</taxon>
        <taxon>Pezizomycotina</taxon>
        <taxon>Eurotiomycetes</taxon>
        <taxon>Eurotiomycetidae</taxon>
        <taxon>Eurotiales</taxon>
        <taxon>Aspergillaceae</taxon>
        <taxon>Penicillium</taxon>
    </lineage>
</organism>
<dbReference type="InterPro" id="IPR009000">
    <property type="entry name" value="Transl_B-barrel_sf"/>
</dbReference>
<keyword evidence="3" id="KW-0687">Ribonucleoprotein</keyword>
<dbReference type="InterPro" id="IPR001780">
    <property type="entry name" value="Ribosomal_eL33"/>
</dbReference>
<feature type="transmembrane region" description="Helical" evidence="4">
    <location>
        <begin position="29"/>
        <end position="48"/>
    </location>
</feature>
<dbReference type="InterPro" id="IPR038661">
    <property type="entry name" value="Ribosomal_eL33_sf"/>
</dbReference>
<dbReference type="InterPro" id="IPR018266">
    <property type="entry name" value="Ribosomal_eL33_CS"/>
</dbReference>
<evidence type="ECO:0000313" key="5">
    <source>
        <dbReference type="EMBL" id="OOQ81744.1"/>
    </source>
</evidence>
<dbReference type="EMBL" id="LJBN01000238">
    <property type="protein sequence ID" value="OOQ81744.1"/>
    <property type="molecule type" value="Genomic_DNA"/>
</dbReference>
<evidence type="ECO:0000256" key="2">
    <source>
        <dbReference type="ARBA" id="ARBA00022980"/>
    </source>
</evidence>
<gene>
    <name evidence="5" type="primary">RPL33B</name>
    <name evidence="5" type="ORF">PEBR_42995</name>
</gene>
<dbReference type="PANTHER" id="PTHR10902">
    <property type="entry name" value="60S RIBOSOMAL PROTEIN L35A"/>
    <property type="match status" value="1"/>
</dbReference>
<dbReference type="FunFam" id="2.40.10.190:FF:000001">
    <property type="entry name" value="60S ribosomal protein L35a"/>
    <property type="match status" value="1"/>
</dbReference>
<sequence length="144" mass="16485">MPSEQGHRRDREWGDHPDTAHRGTHDLRLLFELVMLTDIVFLLVYVKGRHLSYQRGKRNTNPNTSLVQIEGVDDSKAASFYLGKKVAFVYRAKREVRGSNIRVIWGKVTRPHGNSGVVRAKFRNNLPPKSFGATVRIMLYPSNI</sequence>
<keyword evidence="4" id="KW-1133">Transmembrane helix</keyword>
<dbReference type="GO" id="GO:0006412">
    <property type="term" value="P:translation"/>
    <property type="evidence" value="ECO:0007669"/>
    <property type="project" value="InterPro"/>
</dbReference>
<evidence type="ECO:0000256" key="1">
    <source>
        <dbReference type="ARBA" id="ARBA00009269"/>
    </source>
</evidence>
<evidence type="ECO:0000256" key="4">
    <source>
        <dbReference type="SAM" id="Phobius"/>
    </source>
</evidence>
<dbReference type="PROSITE" id="PS01105">
    <property type="entry name" value="RIBOSOMAL_L35AE"/>
    <property type="match status" value="1"/>
</dbReference>
<keyword evidence="4" id="KW-0812">Transmembrane</keyword>
<dbReference type="Proteomes" id="UP000190744">
    <property type="component" value="Unassembled WGS sequence"/>
</dbReference>
<dbReference type="GO" id="GO:1990904">
    <property type="term" value="C:ribonucleoprotein complex"/>
    <property type="evidence" value="ECO:0007669"/>
    <property type="project" value="UniProtKB-KW"/>
</dbReference>
<dbReference type="HAMAP" id="MF_00573">
    <property type="entry name" value="Ribosomal_eL33"/>
    <property type="match status" value="1"/>
</dbReference>
<evidence type="ECO:0000313" key="6">
    <source>
        <dbReference type="Proteomes" id="UP000190744"/>
    </source>
</evidence>
<accession>A0A1S9R8A6</accession>
<comment type="similarity">
    <text evidence="1">Belongs to the eukaryotic ribosomal protein eL33 family.</text>
</comment>
<evidence type="ECO:0000256" key="3">
    <source>
        <dbReference type="ARBA" id="ARBA00023274"/>
    </source>
</evidence>